<dbReference type="GO" id="GO:0005794">
    <property type="term" value="C:Golgi apparatus"/>
    <property type="evidence" value="ECO:0007669"/>
    <property type="project" value="TreeGrafter"/>
</dbReference>
<name>A0A5J5ETS9_9PEZI</name>
<dbReference type="GO" id="GO:0016020">
    <property type="term" value="C:membrane"/>
    <property type="evidence" value="ECO:0007669"/>
    <property type="project" value="InterPro"/>
</dbReference>
<dbReference type="InterPro" id="IPR002685">
    <property type="entry name" value="Glyco_trans_15"/>
</dbReference>
<dbReference type="FunFam" id="3.90.550.10:FF:000051">
    <property type="entry name" value="Alpha-1,2-mannosyltransferase (Ktr4)"/>
    <property type="match status" value="1"/>
</dbReference>
<dbReference type="PANTHER" id="PTHR31121">
    <property type="entry name" value="ALPHA-1,2 MANNOSYLTRANSFERASE KTR1"/>
    <property type="match status" value="1"/>
</dbReference>
<sequence>MPTPQNTRTLRFALLAFFSLIVLYKIYTSSYKPKATLPDVSDIQRQQLEAAKNYLSTPADTGITPKPPTTLSETYPGERANATFVTLARNVDVWEIAKSIRQVEDRFNRKFHYDWVFLNDKPFNDEFKKVTTALVSGKTKYGLIPEKHWSFPPHIDQEKAKKAREAMHAKGIIYGDSISYRHMCRFESGFFFQQELLLDYEYYWRVEPSIKLYCDIDYDVFKFMKDNNKKYGFTLSLYEYIETIPTLWDSTKAFMKEHPEHIAKNNAMQFISDDGGEKYNRCHFWSNFEVGDLNFWRGQAYTDYFNKLDKDGGFFYERWGDAPVHSIAASLLLPKDQLHFFNDIGYYHVPFTHCPTSEEDRIKLKCSCEPKKNFDWKGYSCTTRFFDMMGLEKPKGWETQLD</sequence>
<keyword evidence="3 5" id="KW-0808">Transferase</keyword>
<dbReference type="OrthoDB" id="439943at2759"/>
<dbReference type="InterPro" id="IPR029044">
    <property type="entry name" value="Nucleotide-diphossugar_trans"/>
</dbReference>
<reference evidence="5 6" key="1">
    <citation type="submission" date="2019-09" db="EMBL/GenBank/DDBJ databases">
        <title>Draft genome of the ectomycorrhizal ascomycete Sphaerosporella brunnea.</title>
        <authorList>
            <consortium name="DOE Joint Genome Institute"/>
            <person name="Benucci G.M."/>
            <person name="Marozzi G."/>
            <person name="Antonielli L."/>
            <person name="Sanchez S."/>
            <person name="Marco P."/>
            <person name="Wang X."/>
            <person name="Falini L.B."/>
            <person name="Barry K."/>
            <person name="Haridas S."/>
            <person name="Lipzen A."/>
            <person name="Labutti K."/>
            <person name="Grigoriev I.V."/>
            <person name="Murat C."/>
            <person name="Martin F."/>
            <person name="Albertini E."/>
            <person name="Donnini D."/>
            <person name="Bonito G."/>
        </authorList>
    </citation>
    <scope>NUCLEOTIDE SEQUENCE [LARGE SCALE GENOMIC DNA]</scope>
    <source>
        <strain evidence="5 6">Sb_GMNB300</strain>
    </source>
</reference>
<dbReference type="GO" id="GO:0000032">
    <property type="term" value="P:cell wall mannoprotein biosynthetic process"/>
    <property type="evidence" value="ECO:0007669"/>
    <property type="project" value="TreeGrafter"/>
</dbReference>
<dbReference type="GO" id="GO:0000026">
    <property type="term" value="F:alpha-1,2-mannosyltransferase activity"/>
    <property type="evidence" value="ECO:0007669"/>
    <property type="project" value="TreeGrafter"/>
</dbReference>
<dbReference type="PANTHER" id="PTHR31121:SF6">
    <property type="entry name" value="ALPHA-1,2 MANNOSYLTRANSFERASE KTR1"/>
    <property type="match status" value="1"/>
</dbReference>
<keyword evidence="6" id="KW-1185">Reference proteome</keyword>
<gene>
    <name evidence="5" type="ORF">FN846DRAFT_891691</name>
</gene>
<evidence type="ECO:0000313" key="6">
    <source>
        <dbReference type="Proteomes" id="UP000326924"/>
    </source>
</evidence>
<dbReference type="SUPFAM" id="SSF53448">
    <property type="entry name" value="Nucleotide-diphospho-sugar transferases"/>
    <property type="match status" value="1"/>
</dbReference>
<accession>A0A5J5ETS9</accession>
<evidence type="ECO:0000313" key="5">
    <source>
        <dbReference type="EMBL" id="KAA8901955.1"/>
    </source>
</evidence>
<dbReference type="Proteomes" id="UP000326924">
    <property type="component" value="Unassembled WGS sequence"/>
</dbReference>
<dbReference type="GO" id="GO:0006487">
    <property type="term" value="P:protein N-linked glycosylation"/>
    <property type="evidence" value="ECO:0007669"/>
    <property type="project" value="TreeGrafter"/>
</dbReference>
<dbReference type="PIRSF" id="PIRSF018153">
    <property type="entry name" value="Glyco_trans_15"/>
    <property type="match status" value="1"/>
</dbReference>
<keyword evidence="2" id="KW-0328">Glycosyltransferase</keyword>
<organism evidence="5 6">
    <name type="scientific">Sphaerosporella brunnea</name>
    <dbReference type="NCBI Taxonomy" id="1250544"/>
    <lineage>
        <taxon>Eukaryota</taxon>
        <taxon>Fungi</taxon>
        <taxon>Dikarya</taxon>
        <taxon>Ascomycota</taxon>
        <taxon>Pezizomycotina</taxon>
        <taxon>Pezizomycetes</taxon>
        <taxon>Pezizales</taxon>
        <taxon>Pyronemataceae</taxon>
        <taxon>Sphaerosporella</taxon>
    </lineage>
</organism>
<dbReference type="Gene3D" id="3.90.550.10">
    <property type="entry name" value="Spore Coat Polysaccharide Biosynthesis Protein SpsA, Chain A"/>
    <property type="match status" value="1"/>
</dbReference>
<dbReference type="Pfam" id="PF01793">
    <property type="entry name" value="Glyco_transf_15"/>
    <property type="match status" value="1"/>
</dbReference>
<evidence type="ECO:0000256" key="3">
    <source>
        <dbReference type="ARBA" id="ARBA00022679"/>
    </source>
</evidence>
<dbReference type="EMBL" id="VXIS01000139">
    <property type="protein sequence ID" value="KAA8901955.1"/>
    <property type="molecule type" value="Genomic_DNA"/>
</dbReference>
<feature type="active site" description="Nucleophile" evidence="4">
    <location>
        <position position="289"/>
    </location>
</feature>
<comment type="similarity">
    <text evidence="1">Belongs to the glycosyltransferase 15 family.</text>
</comment>
<protein>
    <submittedName>
        <fullName evidence="5">Nucleotide-diphospho-sugar transferase</fullName>
    </submittedName>
</protein>
<evidence type="ECO:0000256" key="1">
    <source>
        <dbReference type="ARBA" id="ARBA00007677"/>
    </source>
</evidence>
<dbReference type="InParanoid" id="A0A5J5ETS9"/>
<dbReference type="GO" id="GO:0006493">
    <property type="term" value="P:protein O-linked glycosylation"/>
    <property type="evidence" value="ECO:0007669"/>
    <property type="project" value="TreeGrafter"/>
</dbReference>
<dbReference type="AlphaFoldDB" id="A0A5J5ETS9"/>
<dbReference type="FunCoup" id="A0A5J5ETS9">
    <property type="interactions" value="29"/>
</dbReference>
<evidence type="ECO:0000256" key="2">
    <source>
        <dbReference type="ARBA" id="ARBA00022676"/>
    </source>
</evidence>
<evidence type="ECO:0000256" key="4">
    <source>
        <dbReference type="PIRSR" id="PIRSR018153-1"/>
    </source>
</evidence>
<proteinExistence type="inferred from homology"/>
<comment type="caution">
    <text evidence="5">The sequence shown here is derived from an EMBL/GenBank/DDBJ whole genome shotgun (WGS) entry which is preliminary data.</text>
</comment>